<accession>A0ACB9RFL6</accession>
<dbReference type="Proteomes" id="UP001057402">
    <property type="component" value="Chromosome 4"/>
</dbReference>
<name>A0ACB9RFL6_9MYRT</name>
<reference evidence="2" key="1">
    <citation type="journal article" date="2023" name="Front. Plant Sci.">
        <title>Chromosomal-level genome assembly of Melastoma candidum provides insights into trichome evolution.</title>
        <authorList>
            <person name="Zhong Y."/>
            <person name="Wu W."/>
            <person name="Sun C."/>
            <person name="Zou P."/>
            <person name="Liu Y."/>
            <person name="Dai S."/>
            <person name="Zhou R."/>
        </authorList>
    </citation>
    <scope>NUCLEOTIDE SEQUENCE [LARGE SCALE GENOMIC DNA]</scope>
</reference>
<comment type="caution">
    <text evidence="1">The sequence shown here is derived from an EMBL/GenBank/DDBJ whole genome shotgun (WGS) entry which is preliminary data.</text>
</comment>
<dbReference type="EMBL" id="CM042883">
    <property type="protein sequence ID" value="KAI4377669.1"/>
    <property type="molecule type" value="Genomic_DNA"/>
</dbReference>
<keyword evidence="2" id="KW-1185">Reference proteome</keyword>
<evidence type="ECO:0000313" key="2">
    <source>
        <dbReference type="Proteomes" id="UP001057402"/>
    </source>
</evidence>
<protein>
    <submittedName>
        <fullName evidence="1">Uncharacterized protein</fullName>
    </submittedName>
</protein>
<gene>
    <name evidence="1" type="ORF">MLD38_015258</name>
</gene>
<proteinExistence type="predicted"/>
<evidence type="ECO:0000313" key="1">
    <source>
        <dbReference type="EMBL" id="KAI4377669.1"/>
    </source>
</evidence>
<sequence length="354" mass="38446">MGWAAFGKLTARPCDNCGSAAAAVFCKADSAFLCLRCDSAIHGANKLSSRHQRTWMCEVCERAPAALACKADAAVLCVSCDSDIHSANPLASRHERFPVEPFYDAVEPVTKVAGISFLSAPGSGGAGEAGEEEEVATSWLLPNPSENSAKKGRDLPVFDEMDPSLRFQDENSIDRVATDGLVPSAGMNTNQGLRKGFDIDFSRSKISPLIYEMNPDQSLSHSASSSSHDFGVVPDGTNSKGSETSYLQTGSLSRSTTTDLSNTNATVTMNQATRLHGMDREARVMRYREKRKNRKFEKTIRYASRKAYAEARPRIKGRFVKQREAVDEAENDSVCGASPGNAYRGNEYSIVPTF</sequence>
<organism evidence="1 2">
    <name type="scientific">Melastoma candidum</name>
    <dbReference type="NCBI Taxonomy" id="119954"/>
    <lineage>
        <taxon>Eukaryota</taxon>
        <taxon>Viridiplantae</taxon>
        <taxon>Streptophyta</taxon>
        <taxon>Embryophyta</taxon>
        <taxon>Tracheophyta</taxon>
        <taxon>Spermatophyta</taxon>
        <taxon>Magnoliopsida</taxon>
        <taxon>eudicotyledons</taxon>
        <taxon>Gunneridae</taxon>
        <taxon>Pentapetalae</taxon>
        <taxon>rosids</taxon>
        <taxon>malvids</taxon>
        <taxon>Myrtales</taxon>
        <taxon>Melastomataceae</taxon>
        <taxon>Melastomatoideae</taxon>
        <taxon>Melastomateae</taxon>
        <taxon>Melastoma</taxon>
    </lineage>
</organism>